<name>A0A3S5C2N7_9FIRM</name>
<dbReference type="SUPFAM" id="SSF52540">
    <property type="entry name" value="P-loop containing nucleoside triphosphate hydrolases"/>
    <property type="match status" value="1"/>
</dbReference>
<dbReference type="Gene3D" id="3.40.50.300">
    <property type="entry name" value="P-loop containing nucleotide triphosphate hydrolases"/>
    <property type="match status" value="2"/>
</dbReference>
<dbReference type="GO" id="GO:0009307">
    <property type="term" value="P:DNA restriction-modification system"/>
    <property type="evidence" value="ECO:0007669"/>
    <property type="project" value="UniProtKB-KW"/>
</dbReference>
<dbReference type="SMART" id="SM00487">
    <property type="entry name" value="DEXDc"/>
    <property type="match status" value="1"/>
</dbReference>
<evidence type="ECO:0000313" key="2">
    <source>
        <dbReference type="EMBL" id="VEJ35949.1"/>
    </source>
</evidence>
<proteinExistence type="predicted"/>
<sequence length="996" mass="114526">MVKVNIFDERNEFQQEFVAHLVEENGFIERKNKDFNRAYAMDIDILFEFFSATQSDVMEELESIYKQDTRETIVNYLNKEITKKGSSLLDVFKRGIEINNKKLALMYTKPATDYNKDLLEKYEGNIFSVMQEVYPNDEERVDLVLFLNGLAIMSLELKSEYSGQTYHDAILQYRTDRDPKSRLFLWKAGCLVNFAMDTSMVMMATKLDGESTFFLPFNKGKGEGIYTGAGNPAYPDKLPVSYMWEEILTKDSILELISKFIFIERKEDEDALTGKVKVKETVIFPRFHQLDLIRKLLADVKVNKTSLNYLIEHSAGSGKTNSIAWLSHRLVSLHDADNHPIYDTIIIVTDRVVVDRQLQKAVLSLDHQAGLIRTMDDKCSSHDLQIALEGNTKIVATTIQKFPYIVEELKNLKEKNFAVIIDEAHSSTSGKNMMAVTQSLGSGEEELEDEDDVILNEIKRSGKQSNVSMFAFTATPKPTTLRMFGRLNKNGNYEAFHLYSMKQAIEEGFILDVLQNYTTYETMYKINKAIEEDPELKTVKAKRQIARFIDLHDTNIRQRVEIIVEHFRNHVVPELGGQAKSMVVTASRQAAVKYKLHLDKYVREKGYENIRALVAFSGKVNLEDDNETYTEFGINHVAEESVPYEFDSDRYNVMIVANKYQTGFDQKKLSAMYVLKKLRGVNAVQTLSRLNRVCPPYEKKVFVLDFVNDYESMQNAFAPYYTTTLLASDLTPGKIKEMLTSLEGYYIIDPLDVDRVNTLIFKKRKGSITRNEQKSLLLSLQNSNRRLKELKEVPQRVFVARMKNFKRFYEYLIQVSSYEDLDVHKYYIYVCYFLDMISLDDGGDGFDLKGKVEASNFAQIEGETHKDEKMISKPVVNLPMAEPIEISGDKKERLSEIIADINAKTGSNYDVELATTAAMQIRDLMLKSEELRTSAKNNTEEDFRFSYFSNIEDALIQGLDQNQGFFSYLLDNRDAQKEVLGLFMPEIYKSLRANAI</sequence>
<keyword evidence="3" id="KW-1185">Reference proteome</keyword>
<dbReference type="AlphaFoldDB" id="A0A3S5C2N7"/>
<evidence type="ECO:0000259" key="1">
    <source>
        <dbReference type="SMART" id="SM00487"/>
    </source>
</evidence>
<dbReference type="PANTHER" id="PTHR42927:SF1">
    <property type="entry name" value="HELICASE SUPERFAMILY 1 AND 2 DOMAIN-CONTAINING PROTEIN"/>
    <property type="match status" value="1"/>
</dbReference>
<feature type="domain" description="Helicase ATP-binding" evidence="1">
    <location>
        <begin position="281"/>
        <end position="496"/>
    </location>
</feature>
<organism evidence="2 3">
    <name type="scientific">Aedoeadaptatus ivorii</name>
    <dbReference type="NCBI Taxonomy" id="54006"/>
    <lineage>
        <taxon>Bacteria</taxon>
        <taxon>Bacillati</taxon>
        <taxon>Bacillota</taxon>
        <taxon>Tissierellia</taxon>
        <taxon>Tissierellales</taxon>
        <taxon>Peptoniphilaceae</taxon>
        <taxon>Aedoeadaptatus</taxon>
    </lineage>
</organism>
<dbReference type="Pfam" id="PF22679">
    <property type="entry name" value="T1R_D3-like"/>
    <property type="match status" value="1"/>
</dbReference>
<dbReference type="RefSeq" id="WP_126465699.1">
    <property type="nucleotide sequence ID" value="NZ_LR134523.1"/>
</dbReference>
<dbReference type="Gene3D" id="3.90.1570.50">
    <property type="match status" value="1"/>
</dbReference>
<dbReference type="InterPro" id="IPR007409">
    <property type="entry name" value="Restrct_endonuc_type1_HsdR_N"/>
</dbReference>
<accession>A0A3S5C2N7</accession>
<dbReference type="Pfam" id="PF04313">
    <property type="entry name" value="HSDR_N"/>
    <property type="match status" value="1"/>
</dbReference>
<dbReference type="InterPro" id="IPR040980">
    <property type="entry name" value="SWI2_SNF2"/>
</dbReference>
<dbReference type="OrthoDB" id="9758243at2"/>
<dbReference type="Proteomes" id="UP000269544">
    <property type="component" value="Chromosome"/>
</dbReference>
<dbReference type="GO" id="GO:0009035">
    <property type="term" value="F:type I site-specific deoxyribonuclease activity"/>
    <property type="evidence" value="ECO:0007669"/>
    <property type="project" value="UniProtKB-EC"/>
</dbReference>
<dbReference type="InterPro" id="IPR055180">
    <property type="entry name" value="HsdR_RecA-like_helicase_dom_2"/>
</dbReference>
<dbReference type="Pfam" id="PF18766">
    <property type="entry name" value="SWI2_SNF2"/>
    <property type="match status" value="1"/>
</dbReference>
<dbReference type="REBASE" id="290120">
    <property type="entry name" value="Piv13079IP"/>
</dbReference>
<evidence type="ECO:0000313" key="3">
    <source>
        <dbReference type="Proteomes" id="UP000269544"/>
    </source>
</evidence>
<keyword evidence="2" id="KW-0378">Hydrolase</keyword>
<protein>
    <submittedName>
        <fullName evidence="2">Type I restriction enzyme EcoR124II R protein</fullName>
        <ecNumber evidence="2">3.1.21.3</ecNumber>
    </submittedName>
</protein>
<dbReference type="EC" id="3.1.21.3" evidence="2"/>
<dbReference type="EMBL" id="LR134523">
    <property type="protein sequence ID" value="VEJ35949.1"/>
    <property type="molecule type" value="Genomic_DNA"/>
</dbReference>
<dbReference type="PANTHER" id="PTHR42927">
    <property type="entry name" value="HELICASE SUPERFAMILY 1 AND 2 DOMAIN-CONTAINING PROTEIN"/>
    <property type="match status" value="1"/>
</dbReference>
<dbReference type="GO" id="GO:0003677">
    <property type="term" value="F:DNA binding"/>
    <property type="evidence" value="ECO:0007669"/>
    <property type="project" value="UniProtKB-KW"/>
</dbReference>
<dbReference type="InterPro" id="IPR027417">
    <property type="entry name" value="P-loop_NTPase"/>
</dbReference>
<dbReference type="GO" id="GO:0005524">
    <property type="term" value="F:ATP binding"/>
    <property type="evidence" value="ECO:0007669"/>
    <property type="project" value="UniProtKB-KW"/>
</dbReference>
<reference evidence="2 3" key="1">
    <citation type="submission" date="2018-12" db="EMBL/GenBank/DDBJ databases">
        <authorList>
            <consortium name="Pathogen Informatics"/>
        </authorList>
    </citation>
    <scope>NUCLEOTIDE SEQUENCE [LARGE SCALE GENOMIC DNA]</scope>
    <source>
        <strain evidence="2 3">NCTC13079</strain>
    </source>
</reference>
<dbReference type="KEGG" id="piv:NCTC13079_01138"/>
<dbReference type="InterPro" id="IPR014001">
    <property type="entry name" value="Helicase_ATP-bd"/>
</dbReference>
<gene>
    <name evidence="2" type="primary">hsdR</name>
    <name evidence="2" type="ORF">NCTC13079_01138</name>
</gene>